<evidence type="ECO:0000313" key="2">
    <source>
        <dbReference type="Proteomes" id="UP000644507"/>
    </source>
</evidence>
<gene>
    <name evidence="1" type="ORF">GCM10007100_31850</name>
</gene>
<organism evidence="1 2">
    <name type="scientific">Roseibacillus persicicus</name>
    <dbReference type="NCBI Taxonomy" id="454148"/>
    <lineage>
        <taxon>Bacteria</taxon>
        <taxon>Pseudomonadati</taxon>
        <taxon>Verrucomicrobiota</taxon>
        <taxon>Verrucomicrobiia</taxon>
        <taxon>Verrucomicrobiales</taxon>
        <taxon>Verrucomicrobiaceae</taxon>
        <taxon>Roseibacillus</taxon>
    </lineage>
</organism>
<name>A0A918WLD0_9BACT</name>
<proteinExistence type="predicted"/>
<dbReference type="Proteomes" id="UP000644507">
    <property type="component" value="Unassembled WGS sequence"/>
</dbReference>
<dbReference type="AlphaFoldDB" id="A0A918WLD0"/>
<sequence length="224" mass="24753">MILVGALQLQAETRSLEIQSIVHDPLRRAAELYVTNDKSKVVPLALRPRELSAAQKVQIVDGFLRLYTTEHVDPEAPTANLGAAVRVADSIERALVVFFPAEEEGKFKGLVIDDSPGEFAYGESRFVNATAAEIGVMIGEHKLAAKPGQVKAIPAVRQLDDFNMAQTDFHFRLKSDDAWNVFSQRRLKFVESQRRIFVASVSKRASAPAISTIVDMKPVVIPKK</sequence>
<evidence type="ECO:0000313" key="1">
    <source>
        <dbReference type="EMBL" id="GHC62114.1"/>
    </source>
</evidence>
<reference evidence="1" key="1">
    <citation type="journal article" date="2014" name="Int. J. Syst. Evol. Microbiol.">
        <title>Complete genome sequence of Corynebacterium casei LMG S-19264T (=DSM 44701T), isolated from a smear-ripened cheese.</title>
        <authorList>
            <consortium name="US DOE Joint Genome Institute (JGI-PGF)"/>
            <person name="Walter F."/>
            <person name="Albersmeier A."/>
            <person name="Kalinowski J."/>
            <person name="Ruckert C."/>
        </authorList>
    </citation>
    <scope>NUCLEOTIDE SEQUENCE</scope>
    <source>
        <strain evidence="1">KCTC 12988</strain>
    </source>
</reference>
<keyword evidence="2" id="KW-1185">Reference proteome</keyword>
<comment type="caution">
    <text evidence="1">The sequence shown here is derived from an EMBL/GenBank/DDBJ whole genome shotgun (WGS) entry which is preliminary data.</text>
</comment>
<accession>A0A918WLD0</accession>
<reference evidence="1" key="2">
    <citation type="submission" date="2020-09" db="EMBL/GenBank/DDBJ databases">
        <authorList>
            <person name="Sun Q."/>
            <person name="Kim S."/>
        </authorList>
    </citation>
    <scope>NUCLEOTIDE SEQUENCE</scope>
    <source>
        <strain evidence="1">KCTC 12988</strain>
    </source>
</reference>
<dbReference type="EMBL" id="BMXI01000015">
    <property type="protein sequence ID" value="GHC62114.1"/>
    <property type="molecule type" value="Genomic_DNA"/>
</dbReference>
<protein>
    <submittedName>
        <fullName evidence="1">Uncharacterized protein</fullName>
    </submittedName>
</protein>